<dbReference type="AlphaFoldDB" id="A0A812UJX1"/>
<comment type="caution">
    <text evidence="2">The sequence shown here is derived from an EMBL/GenBank/DDBJ whole genome shotgun (WGS) entry which is preliminary data.</text>
</comment>
<feature type="region of interest" description="Disordered" evidence="1">
    <location>
        <begin position="39"/>
        <end position="100"/>
    </location>
</feature>
<dbReference type="EMBL" id="CAJNDS010002698">
    <property type="protein sequence ID" value="CAE7567260.1"/>
    <property type="molecule type" value="Genomic_DNA"/>
</dbReference>
<evidence type="ECO:0000256" key="1">
    <source>
        <dbReference type="SAM" id="MobiDB-lite"/>
    </source>
</evidence>
<sequence length="215" mass="24719">MALTRAGRALEARVAALSEEMNSRDAAHKRTIQKLIDETKELEEQMQAPASASPGLQGSPLQGTPQRLTRLAGTPETRSLRLRGTPTRSPAHPKTPSRRDLILGDSWESREATRRMHYSDLYPEDFAVNMQRRTPAKPARQTECQRDQTLSAFKRAQQEPEGNDVSHHLMQCHRDWWHHQRQMLMKEVERQVRHIDFSHPGPRVPTLPRHQSHQA</sequence>
<gene>
    <name evidence="2" type="ORF">SNAT2548_LOCUS32179</name>
</gene>
<reference evidence="2" key="1">
    <citation type="submission" date="2021-02" db="EMBL/GenBank/DDBJ databases">
        <authorList>
            <person name="Dougan E. K."/>
            <person name="Rhodes N."/>
            <person name="Thang M."/>
            <person name="Chan C."/>
        </authorList>
    </citation>
    <scope>NUCLEOTIDE SEQUENCE</scope>
</reference>
<proteinExistence type="predicted"/>
<evidence type="ECO:0000313" key="3">
    <source>
        <dbReference type="Proteomes" id="UP000604046"/>
    </source>
</evidence>
<protein>
    <submittedName>
        <fullName evidence="2">Uncharacterized protein</fullName>
    </submittedName>
</protein>
<dbReference type="Proteomes" id="UP000604046">
    <property type="component" value="Unassembled WGS sequence"/>
</dbReference>
<accession>A0A812UJX1</accession>
<dbReference type="OrthoDB" id="10350888at2759"/>
<keyword evidence="3" id="KW-1185">Reference proteome</keyword>
<organism evidence="2 3">
    <name type="scientific">Symbiodinium natans</name>
    <dbReference type="NCBI Taxonomy" id="878477"/>
    <lineage>
        <taxon>Eukaryota</taxon>
        <taxon>Sar</taxon>
        <taxon>Alveolata</taxon>
        <taxon>Dinophyceae</taxon>
        <taxon>Suessiales</taxon>
        <taxon>Symbiodiniaceae</taxon>
        <taxon>Symbiodinium</taxon>
    </lineage>
</organism>
<evidence type="ECO:0000313" key="2">
    <source>
        <dbReference type="EMBL" id="CAE7567260.1"/>
    </source>
</evidence>
<feature type="compositionally biased region" description="Polar residues" evidence="1">
    <location>
        <begin position="48"/>
        <end position="67"/>
    </location>
</feature>
<name>A0A812UJX1_9DINO</name>